<accession>A0ABX2E2B3</accession>
<name>A0ABX2E2B3_9FLAO</name>
<proteinExistence type="predicted"/>
<dbReference type="Proteomes" id="UP000805085">
    <property type="component" value="Unassembled WGS sequence"/>
</dbReference>
<gene>
    <name evidence="2" type="ORF">HNV10_04850</name>
</gene>
<evidence type="ECO:0000313" key="3">
    <source>
        <dbReference type="Proteomes" id="UP000805085"/>
    </source>
</evidence>
<comment type="caution">
    <text evidence="2">The sequence shown here is derived from an EMBL/GenBank/DDBJ whole genome shotgun (WGS) entry which is preliminary data.</text>
</comment>
<keyword evidence="1" id="KW-0472">Membrane</keyword>
<sequence>MKNVTKIVLLKYGIPVFAIIIVAVQLFLVKTKDLSRWKGGGYGMYTEIHYAYNQIYIPGFSVDSLVKDNEQMQSTFGRLLVMPNSDNLEKVAKLVLETTHVDSINVQIWKPIVNSKEGTYTRVLSHEIQVKKSSL</sequence>
<keyword evidence="3" id="KW-1185">Reference proteome</keyword>
<reference evidence="2 3" key="1">
    <citation type="journal article" date="2015" name="Int. J. Syst. Evol. Microbiol.">
        <title>Winogradskyella litoriviva sp. nov., isolated from coastal seawater.</title>
        <authorList>
            <person name="Nedashkovskaya O.I."/>
            <person name="Kukhlevskiy A.D."/>
            <person name="Zhukova N.V."/>
            <person name="Kim S.J."/>
            <person name="Rhee S.K."/>
            <person name="Mikhailov V.V."/>
        </authorList>
    </citation>
    <scope>NUCLEOTIDE SEQUENCE [LARGE SCALE GENOMIC DNA]</scope>
    <source>
        <strain evidence="2 3">KMM6491</strain>
    </source>
</reference>
<feature type="transmembrane region" description="Helical" evidence="1">
    <location>
        <begin position="12"/>
        <end position="29"/>
    </location>
</feature>
<protein>
    <submittedName>
        <fullName evidence="2">Uncharacterized protein</fullName>
    </submittedName>
</protein>
<keyword evidence="1" id="KW-1133">Transmembrane helix</keyword>
<dbReference type="RefSeq" id="WP_173300228.1">
    <property type="nucleotide sequence ID" value="NZ_JABRWQ010000002.1"/>
</dbReference>
<organism evidence="2 3">
    <name type="scientific">Winogradskyella litoriviva</name>
    <dbReference type="NCBI Taxonomy" id="1220182"/>
    <lineage>
        <taxon>Bacteria</taxon>
        <taxon>Pseudomonadati</taxon>
        <taxon>Bacteroidota</taxon>
        <taxon>Flavobacteriia</taxon>
        <taxon>Flavobacteriales</taxon>
        <taxon>Flavobacteriaceae</taxon>
        <taxon>Winogradskyella</taxon>
    </lineage>
</organism>
<keyword evidence="1" id="KW-0812">Transmembrane</keyword>
<dbReference type="EMBL" id="JABRWQ010000002">
    <property type="protein sequence ID" value="NRD22557.1"/>
    <property type="molecule type" value="Genomic_DNA"/>
</dbReference>
<evidence type="ECO:0000313" key="2">
    <source>
        <dbReference type="EMBL" id="NRD22557.1"/>
    </source>
</evidence>
<evidence type="ECO:0000256" key="1">
    <source>
        <dbReference type="SAM" id="Phobius"/>
    </source>
</evidence>